<dbReference type="Gene3D" id="3.40.50.300">
    <property type="entry name" value="P-loop containing nucleotide triphosphate hydrolases"/>
    <property type="match status" value="1"/>
</dbReference>
<feature type="region of interest" description="Disordered" evidence="5">
    <location>
        <begin position="1"/>
        <end position="22"/>
    </location>
</feature>
<name>A0ABD5MLL5_9EURY</name>
<dbReference type="InterPro" id="IPR003439">
    <property type="entry name" value="ABC_transporter-like_ATP-bd"/>
</dbReference>
<keyword evidence="2" id="KW-0813">Transport</keyword>
<dbReference type="PROSITE" id="PS50893">
    <property type="entry name" value="ABC_TRANSPORTER_2"/>
    <property type="match status" value="1"/>
</dbReference>
<dbReference type="Pfam" id="PF08352">
    <property type="entry name" value="oligo_HPY"/>
    <property type="match status" value="1"/>
</dbReference>
<dbReference type="SUPFAM" id="SSF52540">
    <property type="entry name" value="P-loop containing nucleoside triphosphate hydrolases"/>
    <property type="match status" value="1"/>
</dbReference>
<dbReference type="InterPro" id="IPR017871">
    <property type="entry name" value="ABC_transporter-like_CS"/>
</dbReference>
<dbReference type="GO" id="GO:0055085">
    <property type="term" value="P:transmembrane transport"/>
    <property type="evidence" value="ECO:0007669"/>
    <property type="project" value="UniProtKB-ARBA"/>
</dbReference>
<accession>A0ABD5MLL5</accession>
<dbReference type="EMBL" id="JBHMAJ010000002">
    <property type="protein sequence ID" value="MFB9823355.1"/>
    <property type="molecule type" value="Genomic_DNA"/>
</dbReference>
<dbReference type="SMART" id="SM00382">
    <property type="entry name" value="AAA"/>
    <property type="match status" value="1"/>
</dbReference>
<dbReference type="FunFam" id="3.40.50.300:FF:000016">
    <property type="entry name" value="Oligopeptide ABC transporter ATP-binding component"/>
    <property type="match status" value="1"/>
</dbReference>
<dbReference type="PROSITE" id="PS00211">
    <property type="entry name" value="ABC_TRANSPORTER_1"/>
    <property type="match status" value="1"/>
</dbReference>
<comment type="caution">
    <text evidence="7">The sequence shown here is derived from an EMBL/GenBank/DDBJ whole genome shotgun (WGS) entry which is preliminary data.</text>
</comment>
<protein>
    <submittedName>
        <fullName evidence="7">ABC transporter ATP-binding protein</fullName>
    </submittedName>
</protein>
<evidence type="ECO:0000256" key="5">
    <source>
        <dbReference type="SAM" id="MobiDB-lite"/>
    </source>
</evidence>
<evidence type="ECO:0000256" key="2">
    <source>
        <dbReference type="ARBA" id="ARBA00022448"/>
    </source>
</evidence>
<dbReference type="Pfam" id="PF00005">
    <property type="entry name" value="ABC_tran"/>
    <property type="match status" value="1"/>
</dbReference>
<dbReference type="InterPro" id="IPR013563">
    <property type="entry name" value="Oligopep_ABC_C"/>
</dbReference>
<reference evidence="7" key="1">
    <citation type="submission" date="2024-09" db="EMBL/GenBank/DDBJ databases">
        <authorList>
            <person name="Sun Q."/>
        </authorList>
    </citation>
    <scope>NUCLEOTIDE SEQUENCE [LARGE SCALE GENOMIC DNA]</scope>
    <source>
        <strain evidence="7">JCM 31273</strain>
    </source>
</reference>
<dbReference type="InterPro" id="IPR027417">
    <property type="entry name" value="P-loop_NTPase"/>
</dbReference>
<evidence type="ECO:0000256" key="1">
    <source>
        <dbReference type="ARBA" id="ARBA00005417"/>
    </source>
</evidence>
<dbReference type="PANTHER" id="PTHR43776">
    <property type="entry name" value="TRANSPORT ATP-BINDING PROTEIN"/>
    <property type="match status" value="1"/>
</dbReference>
<keyword evidence="4 7" id="KW-0067">ATP-binding</keyword>
<evidence type="ECO:0000313" key="8">
    <source>
        <dbReference type="Proteomes" id="UP001589595"/>
    </source>
</evidence>
<dbReference type="CDD" id="cd03257">
    <property type="entry name" value="ABC_NikE_OppD_transporters"/>
    <property type="match status" value="1"/>
</dbReference>
<evidence type="ECO:0000256" key="4">
    <source>
        <dbReference type="ARBA" id="ARBA00022840"/>
    </source>
</evidence>
<feature type="domain" description="ABC transporter" evidence="6">
    <location>
        <begin position="23"/>
        <end position="273"/>
    </location>
</feature>
<dbReference type="AlphaFoldDB" id="A0ABD5MLL5"/>
<organism evidence="7 8">
    <name type="scientific">Halobaculum roseum</name>
    <dbReference type="NCBI Taxonomy" id="2175149"/>
    <lineage>
        <taxon>Archaea</taxon>
        <taxon>Methanobacteriati</taxon>
        <taxon>Methanobacteriota</taxon>
        <taxon>Stenosarchaea group</taxon>
        <taxon>Halobacteria</taxon>
        <taxon>Halobacteriales</taxon>
        <taxon>Haloferacaceae</taxon>
        <taxon>Halobaculum</taxon>
    </lineage>
</organism>
<evidence type="ECO:0000256" key="3">
    <source>
        <dbReference type="ARBA" id="ARBA00022741"/>
    </source>
</evidence>
<proteinExistence type="inferred from homology"/>
<dbReference type="InterPro" id="IPR003593">
    <property type="entry name" value="AAA+_ATPase"/>
</dbReference>
<keyword evidence="8" id="KW-1185">Reference proteome</keyword>
<evidence type="ECO:0000313" key="7">
    <source>
        <dbReference type="EMBL" id="MFB9823355.1"/>
    </source>
</evidence>
<dbReference type="Proteomes" id="UP001589595">
    <property type="component" value="Unassembled WGS sequence"/>
</dbReference>
<evidence type="ECO:0000259" key="6">
    <source>
        <dbReference type="PROSITE" id="PS50893"/>
    </source>
</evidence>
<dbReference type="InterPro" id="IPR050319">
    <property type="entry name" value="ABC_transp_ATP-bind"/>
</dbReference>
<comment type="similarity">
    <text evidence="1">Belongs to the ABC transporter superfamily.</text>
</comment>
<dbReference type="PANTHER" id="PTHR43776:SF7">
    <property type="entry name" value="D,D-DIPEPTIDE TRANSPORT ATP-BINDING PROTEIN DDPF-RELATED"/>
    <property type="match status" value="1"/>
</dbReference>
<sequence>MSLLNRDSDAATQTDSDADEPMVRVENLKKHFPIHEGVLQRRTGEVRAVDGVSFSIEQGETFGLVGESGSGKTTTGRSLLRLTEPTGGTIEIDGQNVVDLSDEELKRFRRNMQIVHQDPTSSLNPRHRVKTIIEAPLKIHGYGSADERLDRIEELLEMVDLPREFLYRYPGQLSGGQKQRVGIARAVALNPKFVVLDEPTSALDVSVQARIVDILEDIQEEYNITYLFITHDLSLLRNVADRIGVMYLGRLVETGDVGSVFETPEHPYSRALLSAISTVSEADEQLKPEQQPIEGEIPDPREKPSGCAFRSRCPYAFDACSGDEPPMYELGDDHDSRCYLHDDQYQEGPGW</sequence>
<dbReference type="NCBIfam" id="TIGR01727">
    <property type="entry name" value="oligo_HPY"/>
    <property type="match status" value="1"/>
</dbReference>
<gene>
    <name evidence="7" type="ORF">ACFFOL_04025</name>
</gene>
<dbReference type="GO" id="GO:0005524">
    <property type="term" value="F:ATP binding"/>
    <property type="evidence" value="ECO:0007669"/>
    <property type="project" value="UniProtKB-KW"/>
</dbReference>
<keyword evidence="3" id="KW-0547">Nucleotide-binding</keyword>